<dbReference type="Proteomes" id="UP000199651">
    <property type="component" value="Unassembled WGS sequence"/>
</dbReference>
<feature type="region of interest" description="Disordered" evidence="1">
    <location>
        <begin position="94"/>
        <end position="128"/>
    </location>
</feature>
<sequence length="128" mass="14217">MEWVIPIPVLLLVAVGVYELRAQRWRKRPGTPISATYVNEFTAIFYGTKRTELDHRDSMSLMREDDAQGAPPGLGVDLDRGIVVLERNFRDRVSRSEIRTAPSPTWSSGSPGTDSNTAASMARDDKPA</sequence>
<evidence type="ECO:0000313" key="3">
    <source>
        <dbReference type="Proteomes" id="UP000199651"/>
    </source>
</evidence>
<protein>
    <submittedName>
        <fullName evidence="2">Uncharacterized protein</fullName>
    </submittedName>
</protein>
<dbReference type="RefSeq" id="WP_228769948.1">
    <property type="nucleotide sequence ID" value="NZ_FNDV01000006.1"/>
</dbReference>
<name>A0A1H0PWN9_9PSEU</name>
<proteinExistence type="predicted"/>
<evidence type="ECO:0000313" key="2">
    <source>
        <dbReference type="EMBL" id="SDP08946.1"/>
    </source>
</evidence>
<organism evidence="2 3">
    <name type="scientific">Actinokineospora alba</name>
    <dbReference type="NCBI Taxonomy" id="504798"/>
    <lineage>
        <taxon>Bacteria</taxon>
        <taxon>Bacillati</taxon>
        <taxon>Actinomycetota</taxon>
        <taxon>Actinomycetes</taxon>
        <taxon>Pseudonocardiales</taxon>
        <taxon>Pseudonocardiaceae</taxon>
        <taxon>Actinokineospora</taxon>
    </lineage>
</organism>
<keyword evidence="3" id="KW-1185">Reference proteome</keyword>
<feature type="compositionally biased region" description="Low complexity" evidence="1">
    <location>
        <begin position="100"/>
        <end position="115"/>
    </location>
</feature>
<evidence type="ECO:0000256" key="1">
    <source>
        <dbReference type="SAM" id="MobiDB-lite"/>
    </source>
</evidence>
<reference evidence="3" key="1">
    <citation type="submission" date="2016-10" db="EMBL/GenBank/DDBJ databases">
        <authorList>
            <person name="Varghese N."/>
            <person name="Submissions S."/>
        </authorList>
    </citation>
    <scope>NUCLEOTIDE SEQUENCE [LARGE SCALE GENOMIC DNA]</scope>
    <source>
        <strain evidence="3">IBRC-M 10655</strain>
    </source>
</reference>
<dbReference type="Pfam" id="PF19690">
    <property type="entry name" value="DUF6191"/>
    <property type="match status" value="1"/>
</dbReference>
<accession>A0A1H0PWN9</accession>
<dbReference type="InterPro" id="IPR045684">
    <property type="entry name" value="DUF6191"/>
</dbReference>
<dbReference type="EMBL" id="FNJB01000006">
    <property type="protein sequence ID" value="SDP08946.1"/>
    <property type="molecule type" value="Genomic_DNA"/>
</dbReference>
<dbReference type="AlphaFoldDB" id="A0A1H0PWN9"/>
<dbReference type="STRING" id="504798.SAMN05421871_106169"/>
<gene>
    <name evidence="2" type="ORF">SAMN05192558_106283</name>
</gene>